<comment type="caution">
    <text evidence="1">The sequence shown here is derived from an EMBL/GenBank/DDBJ whole genome shotgun (WGS) entry which is preliminary data.</text>
</comment>
<evidence type="ECO:0000313" key="2">
    <source>
        <dbReference type="Proteomes" id="UP000829196"/>
    </source>
</evidence>
<sequence>MPESFVGLGFAGVLAAGDSSSWDLGWGRCWGTPGTLTRNFRACGGLKGPNWSTLVDLVNPG</sequence>
<protein>
    <submittedName>
        <fullName evidence="1">Uncharacterized protein</fullName>
    </submittedName>
</protein>
<dbReference type="Proteomes" id="UP000829196">
    <property type="component" value="Unassembled WGS sequence"/>
</dbReference>
<reference evidence="1" key="1">
    <citation type="journal article" date="2022" name="Front. Genet.">
        <title>Chromosome-Scale Assembly of the Dendrobium nobile Genome Provides Insights Into the Molecular Mechanism of the Biosynthesis of the Medicinal Active Ingredient of Dendrobium.</title>
        <authorList>
            <person name="Xu Q."/>
            <person name="Niu S.-C."/>
            <person name="Li K.-L."/>
            <person name="Zheng P.-J."/>
            <person name="Zhang X.-J."/>
            <person name="Jia Y."/>
            <person name="Liu Y."/>
            <person name="Niu Y.-X."/>
            <person name="Yu L.-H."/>
            <person name="Chen D.-F."/>
            <person name="Zhang G.-Q."/>
        </authorList>
    </citation>
    <scope>NUCLEOTIDE SEQUENCE</scope>
    <source>
        <tissue evidence="1">Leaf</tissue>
    </source>
</reference>
<evidence type="ECO:0000313" key="1">
    <source>
        <dbReference type="EMBL" id="KAI0497068.1"/>
    </source>
</evidence>
<keyword evidence="2" id="KW-1185">Reference proteome</keyword>
<dbReference type="AlphaFoldDB" id="A0A8T3AM29"/>
<gene>
    <name evidence="1" type="ORF">KFK09_023396</name>
</gene>
<dbReference type="EMBL" id="JAGYWB010000016">
    <property type="protein sequence ID" value="KAI0497068.1"/>
    <property type="molecule type" value="Genomic_DNA"/>
</dbReference>
<accession>A0A8T3AM29</accession>
<proteinExistence type="predicted"/>
<name>A0A8T3AM29_DENNO</name>
<organism evidence="1 2">
    <name type="scientific">Dendrobium nobile</name>
    <name type="common">Orchid</name>
    <dbReference type="NCBI Taxonomy" id="94219"/>
    <lineage>
        <taxon>Eukaryota</taxon>
        <taxon>Viridiplantae</taxon>
        <taxon>Streptophyta</taxon>
        <taxon>Embryophyta</taxon>
        <taxon>Tracheophyta</taxon>
        <taxon>Spermatophyta</taxon>
        <taxon>Magnoliopsida</taxon>
        <taxon>Liliopsida</taxon>
        <taxon>Asparagales</taxon>
        <taxon>Orchidaceae</taxon>
        <taxon>Epidendroideae</taxon>
        <taxon>Malaxideae</taxon>
        <taxon>Dendrobiinae</taxon>
        <taxon>Dendrobium</taxon>
    </lineage>
</organism>